<protein>
    <submittedName>
        <fullName evidence="1">Uncharacterized protein</fullName>
    </submittedName>
</protein>
<dbReference type="Proteomes" id="UP001202281">
    <property type="component" value="Unassembled WGS sequence"/>
</dbReference>
<reference evidence="1 2" key="1">
    <citation type="submission" date="2022-04" db="EMBL/GenBank/DDBJ databases">
        <title>Identification of a novel bacterium isolated from mangrove sediments.</title>
        <authorList>
            <person name="Pan X."/>
        </authorList>
    </citation>
    <scope>NUCLEOTIDE SEQUENCE [LARGE SCALE GENOMIC DNA]</scope>
    <source>
        <strain evidence="1 2">B2638</strain>
    </source>
</reference>
<proteinExistence type="predicted"/>
<sequence>MFKRGARGAVQPRFHRGRRWPVWLGAMLMLGTNADLVASAELHGLLALGGPDTAAEARDAERLEASVLVPGMRCRSRFDGSNRDLVEQVKARAGAEGFSHVETSASPLGGDDYALTMMFLDGPDLTTGTLREARAVMNADTCRASLRSIS</sequence>
<evidence type="ECO:0000313" key="1">
    <source>
        <dbReference type="EMBL" id="MCJ2187992.1"/>
    </source>
</evidence>
<comment type="caution">
    <text evidence="1">The sequence shown here is derived from an EMBL/GenBank/DDBJ whole genome shotgun (WGS) entry which is preliminary data.</text>
</comment>
<gene>
    <name evidence="1" type="ORF">MTR66_14345</name>
</gene>
<keyword evidence="2" id="KW-1185">Reference proteome</keyword>
<evidence type="ECO:0000313" key="2">
    <source>
        <dbReference type="Proteomes" id="UP001202281"/>
    </source>
</evidence>
<organism evidence="1 2">
    <name type="scientific">Novosphingobium beihaiensis</name>
    <dbReference type="NCBI Taxonomy" id="2930389"/>
    <lineage>
        <taxon>Bacteria</taxon>
        <taxon>Pseudomonadati</taxon>
        <taxon>Pseudomonadota</taxon>
        <taxon>Alphaproteobacteria</taxon>
        <taxon>Sphingomonadales</taxon>
        <taxon>Sphingomonadaceae</taxon>
        <taxon>Novosphingobium</taxon>
    </lineage>
</organism>
<accession>A0ABT0BSE8</accession>
<dbReference type="EMBL" id="JALHLG010000023">
    <property type="protein sequence ID" value="MCJ2187992.1"/>
    <property type="molecule type" value="Genomic_DNA"/>
</dbReference>
<name>A0ABT0BSE8_9SPHN</name>